<protein>
    <submittedName>
        <fullName evidence="4">Uncharacterized protein</fullName>
    </submittedName>
</protein>
<evidence type="ECO:0000256" key="2">
    <source>
        <dbReference type="ARBA" id="ARBA00022472"/>
    </source>
</evidence>
<dbReference type="Proteomes" id="UP000631114">
    <property type="component" value="Unassembled WGS sequence"/>
</dbReference>
<keyword evidence="2" id="KW-0805">Transcription regulation</keyword>
<proteinExistence type="inferred from homology"/>
<dbReference type="InterPro" id="IPR038538">
    <property type="entry name" value="MTERF_sf"/>
</dbReference>
<gene>
    <name evidence="4" type="ORF">IFM89_002135</name>
</gene>
<comment type="similarity">
    <text evidence="1">Belongs to the mTERF family.</text>
</comment>
<evidence type="ECO:0000256" key="1">
    <source>
        <dbReference type="ARBA" id="ARBA00007692"/>
    </source>
</evidence>
<sequence length="230" mass="26289">MVPTLSNAVTAIKRALDILIPYAQKKLVRNIAILRTHGIPEYNISKLLVVKPTVFIRSPRFFEVVEEVKKMKFDPSKDIFVRAIIVMLSLSKSSWEAKVEVYKRCGCSDEDIHMVFRSNPISMLLSEKKIMGTMRFLVNEMGYDPLVIIKRPTTLCYSLEKRIAPRLSVVKVLISNGLVEKGCKLSTYLDLPEKKFFQKFVTRFVELTPELIDAYQGKRNDLLQAAATTN</sequence>
<evidence type="ECO:0000313" key="4">
    <source>
        <dbReference type="EMBL" id="KAF9591180.1"/>
    </source>
</evidence>
<accession>A0A835H2T4</accession>
<keyword evidence="2" id="KW-0806">Transcription termination</keyword>
<keyword evidence="5" id="KW-1185">Reference proteome</keyword>
<keyword evidence="3" id="KW-0809">Transit peptide</keyword>
<evidence type="ECO:0000256" key="3">
    <source>
        <dbReference type="ARBA" id="ARBA00022946"/>
    </source>
</evidence>
<organism evidence="4 5">
    <name type="scientific">Coptis chinensis</name>
    <dbReference type="NCBI Taxonomy" id="261450"/>
    <lineage>
        <taxon>Eukaryota</taxon>
        <taxon>Viridiplantae</taxon>
        <taxon>Streptophyta</taxon>
        <taxon>Embryophyta</taxon>
        <taxon>Tracheophyta</taxon>
        <taxon>Spermatophyta</taxon>
        <taxon>Magnoliopsida</taxon>
        <taxon>Ranunculales</taxon>
        <taxon>Ranunculaceae</taxon>
        <taxon>Coptidoideae</taxon>
        <taxon>Coptis</taxon>
    </lineage>
</organism>
<dbReference type="Pfam" id="PF02536">
    <property type="entry name" value="mTERF"/>
    <property type="match status" value="1"/>
</dbReference>
<dbReference type="SMART" id="SM00733">
    <property type="entry name" value="Mterf"/>
    <property type="match status" value="4"/>
</dbReference>
<dbReference type="GO" id="GO:0006353">
    <property type="term" value="P:DNA-templated transcription termination"/>
    <property type="evidence" value="ECO:0007669"/>
    <property type="project" value="UniProtKB-KW"/>
</dbReference>
<dbReference type="OrthoDB" id="637682at2759"/>
<dbReference type="PANTHER" id="PTHR13068:SF236">
    <property type="entry name" value="OS02G0749800 PROTEIN"/>
    <property type="match status" value="1"/>
</dbReference>
<dbReference type="EMBL" id="JADFTS010000008">
    <property type="protein sequence ID" value="KAF9591180.1"/>
    <property type="molecule type" value="Genomic_DNA"/>
</dbReference>
<dbReference type="FunFam" id="1.25.70.10:FF:000001">
    <property type="entry name" value="Mitochondrial transcription termination factor-like"/>
    <property type="match status" value="1"/>
</dbReference>
<dbReference type="Gene3D" id="1.25.70.10">
    <property type="entry name" value="Transcription termination factor 3, mitochondrial"/>
    <property type="match status" value="1"/>
</dbReference>
<reference evidence="4 5" key="1">
    <citation type="submission" date="2020-10" db="EMBL/GenBank/DDBJ databases">
        <title>The Coptis chinensis genome and diversification of protoberbering-type alkaloids.</title>
        <authorList>
            <person name="Wang B."/>
            <person name="Shu S."/>
            <person name="Song C."/>
            <person name="Liu Y."/>
        </authorList>
    </citation>
    <scope>NUCLEOTIDE SEQUENCE [LARGE SCALE GENOMIC DNA]</scope>
    <source>
        <strain evidence="4">HL-2020</strain>
        <tissue evidence="4">Leaf</tissue>
    </source>
</reference>
<comment type="caution">
    <text evidence="4">The sequence shown here is derived from an EMBL/GenBank/DDBJ whole genome shotgun (WGS) entry which is preliminary data.</text>
</comment>
<keyword evidence="2" id="KW-0804">Transcription</keyword>
<evidence type="ECO:0000313" key="5">
    <source>
        <dbReference type="Proteomes" id="UP000631114"/>
    </source>
</evidence>
<dbReference type="GO" id="GO:0003676">
    <property type="term" value="F:nucleic acid binding"/>
    <property type="evidence" value="ECO:0007669"/>
    <property type="project" value="InterPro"/>
</dbReference>
<name>A0A835H2T4_9MAGN</name>
<dbReference type="PANTHER" id="PTHR13068">
    <property type="entry name" value="CGI-12 PROTEIN-RELATED"/>
    <property type="match status" value="1"/>
</dbReference>
<dbReference type="InterPro" id="IPR003690">
    <property type="entry name" value="MTERF"/>
</dbReference>
<dbReference type="AlphaFoldDB" id="A0A835H2T4"/>